<evidence type="ECO:0000256" key="1">
    <source>
        <dbReference type="SAM" id="MobiDB-lite"/>
    </source>
</evidence>
<feature type="compositionally biased region" description="Low complexity" evidence="1">
    <location>
        <begin position="112"/>
        <end position="156"/>
    </location>
</feature>
<evidence type="ECO:0000313" key="2">
    <source>
        <dbReference type="EMBL" id="KAH7138911.1"/>
    </source>
</evidence>
<evidence type="ECO:0000313" key="3">
    <source>
        <dbReference type="Proteomes" id="UP000700596"/>
    </source>
</evidence>
<feature type="region of interest" description="Disordered" evidence="1">
    <location>
        <begin position="1"/>
        <end position="156"/>
    </location>
</feature>
<proteinExistence type="predicted"/>
<gene>
    <name evidence="2" type="ORF">B0J11DRAFT_28177</name>
</gene>
<reference evidence="2" key="1">
    <citation type="journal article" date="2021" name="Nat. Commun.">
        <title>Genetic determinants of endophytism in the Arabidopsis root mycobiome.</title>
        <authorList>
            <person name="Mesny F."/>
            <person name="Miyauchi S."/>
            <person name="Thiergart T."/>
            <person name="Pickel B."/>
            <person name="Atanasova L."/>
            <person name="Karlsson M."/>
            <person name="Huettel B."/>
            <person name="Barry K.W."/>
            <person name="Haridas S."/>
            <person name="Chen C."/>
            <person name="Bauer D."/>
            <person name="Andreopoulos W."/>
            <person name="Pangilinan J."/>
            <person name="LaButti K."/>
            <person name="Riley R."/>
            <person name="Lipzen A."/>
            <person name="Clum A."/>
            <person name="Drula E."/>
            <person name="Henrissat B."/>
            <person name="Kohler A."/>
            <person name="Grigoriev I.V."/>
            <person name="Martin F.M."/>
            <person name="Hacquard S."/>
        </authorList>
    </citation>
    <scope>NUCLEOTIDE SEQUENCE</scope>
    <source>
        <strain evidence="2">MPI-CAGE-CH-0243</strain>
    </source>
</reference>
<dbReference type="AlphaFoldDB" id="A0A9P9EL46"/>
<organism evidence="2 3">
    <name type="scientific">Dendryphion nanum</name>
    <dbReference type="NCBI Taxonomy" id="256645"/>
    <lineage>
        <taxon>Eukaryota</taxon>
        <taxon>Fungi</taxon>
        <taxon>Dikarya</taxon>
        <taxon>Ascomycota</taxon>
        <taxon>Pezizomycotina</taxon>
        <taxon>Dothideomycetes</taxon>
        <taxon>Pleosporomycetidae</taxon>
        <taxon>Pleosporales</taxon>
        <taxon>Torulaceae</taxon>
        <taxon>Dendryphion</taxon>
    </lineage>
</organism>
<dbReference type="InterPro" id="IPR021858">
    <property type="entry name" value="Fun_TF"/>
</dbReference>
<dbReference type="Proteomes" id="UP000700596">
    <property type="component" value="Unassembled WGS sequence"/>
</dbReference>
<dbReference type="Pfam" id="PF11951">
    <property type="entry name" value="Fungal_trans_2"/>
    <property type="match status" value="1"/>
</dbReference>
<dbReference type="PANTHER" id="PTHR37540">
    <property type="entry name" value="TRANSCRIPTION FACTOR (ACR-2), PUTATIVE-RELATED-RELATED"/>
    <property type="match status" value="1"/>
</dbReference>
<accession>A0A9P9EL46</accession>
<comment type="caution">
    <text evidence="2">The sequence shown here is derived from an EMBL/GenBank/DDBJ whole genome shotgun (WGS) entry which is preliminary data.</text>
</comment>
<dbReference type="EMBL" id="JAGMWT010000001">
    <property type="protein sequence ID" value="KAH7138911.1"/>
    <property type="molecule type" value="Genomic_DNA"/>
</dbReference>
<sequence>MDVTGGQDDGRKESRRSGKKKPQKMQFMFIDSTDHGTNAKPNKAVRSFVMHQARRQKPWSTRQKPQSPDEEESAATGLSPGARHAPPYLTHSRAEDASPPGPGSWKATFDPSSSWTTQSISSPVSSRASSFSTSSRNGSLSTIYPPSSHHGSISSSSICNLPDCEGDTCTHTSTALVRGNGFALGVLDPFDCLPVRTDAKMSRLLDHFVSVMSPHLLTVDIHRSSTKATMQWLSSSLQNTTAGPFTYALLTGSALQLQALGKFKLGDTLYYKAQAISEINKLLSDPTTSIDDNNIAAVFMLLTLEESQIAPGKKSDDDQDWSETQRAVHLHGLRTMIQQRGGLAALNSNQCLQVFILMHSVAHSISTFQDPYTTLLDAAGEPQKYDLPSFRSRPSSARILRLFRDLKLDADLFEIINNIIVFTGDLSAWFDDSRCPVEPLELQKHVCLLIYRLYDWYRKETPEQQHTPIDQSICLALIIFLVRSSHPFHPGYQAMIITSVKKLRASMTKGSIFRWAKSPDLLLWALTIGALAAQGTTEASFFSQYCSVAFADAGFDDKTSAEELLDRMKNCLWIPVVFDNEVKKLWAHMGLAKGVEEAIPDEGELDGLLSPEIKEDDVVGLLTSARFFSEPTTKKMIGRR</sequence>
<keyword evidence="3" id="KW-1185">Reference proteome</keyword>
<name>A0A9P9EL46_9PLEO</name>
<protein>
    <submittedName>
        <fullName evidence="2">Uncharacterized protein</fullName>
    </submittedName>
</protein>
<dbReference type="OrthoDB" id="5386330at2759"/>
<dbReference type="PANTHER" id="PTHR37540:SF5">
    <property type="entry name" value="TRANSCRIPTION FACTOR DOMAIN-CONTAINING PROTEIN"/>
    <property type="match status" value="1"/>
</dbReference>